<evidence type="ECO:0000313" key="2">
    <source>
        <dbReference type="Proteomes" id="UP000309061"/>
    </source>
</evidence>
<sequence>MLSFLTPACAPTEKGAYALLIVLDQPLLARAGGRSERLAPGRYIYCGSANGPGGLRARIARHARKEKRAHWHIDQLTAAGDLLGAWVALGGFECVLNAELGALPIPFKGFGSSDCPHCESHLRFWPAGAALPSHWQRSRSRFVASVIPCEGKAR</sequence>
<dbReference type="AlphaFoldDB" id="A0A6B8KIK5"/>
<dbReference type="PANTHER" id="PTHR37460:SF1">
    <property type="entry name" value="ENDONUCLEASE III"/>
    <property type="match status" value="1"/>
</dbReference>
<keyword evidence="2" id="KW-1185">Reference proteome</keyword>
<protein>
    <submittedName>
        <fullName evidence="1">DUF123 domain-containing protein</fullName>
    </submittedName>
</protein>
<evidence type="ECO:0000313" key="1">
    <source>
        <dbReference type="EMBL" id="QGM46881.1"/>
    </source>
</evidence>
<dbReference type="EMBL" id="CP046052">
    <property type="protein sequence ID" value="QGM46881.1"/>
    <property type="molecule type" value="Genomic_DNA"/>
</dbReference>
<dbReference type="KEGG" id="mhey:H2LOC_014925"/>
<dbReference type="RefSeq" id="WP_136497769.1">
    <property type="nucleotide sequence ID" value="NZ_CP046052.1"/>
</dbReference>
<accession>A0A6B8KIK5</accession>
<dbReference type="PANTHER" id="PTHR37460">
    <property type="entry name" value="ENDONUCLEASE III"/>
    <property type="match status" value="1"/>
</dbReference>
<proteinExistence type="predicted"/>
<dbReference type="InterPro" id="IPR002837">
    <property type="entry name" value="DUF123"/>
</dbReference>
<dbReference type="Proteomes" id="UP000309061">
    <property type="component" value="Chromosome"/>
</dbReference>
<dbReference type="CDD" id="cd10441">
    <property type="entry name" value="GIY-YIG_COG1833"/>
    <property type="match status" value="1"/>
</dbReference>
<gene>
    <name evidence="1" type="ORF">H2LOC_014925</name>
</gene>
<organism evidence="1 2">
    <name type="scientific">Methylocystis heyeri</name>
    <dbReference type="NCBI Taxonomy" id="391905"/>
    <lineage>
        <taxon>Bacteria</taxon>
        <taxon>Pseudomonadati</taxon>
        <taxon>Pseudomonadota</taxon>
        <taxon>Alphaproteobacteria</taxon>
        <taxon>Hyphomicrobiales</taxon>
        <taxon>Methylocystaceae</taxon>
        <taxon>Methylocystis</taxon>
    </lineage>
</organism>
<name>A0A6B8KIK5_9HYPH</name>
<reference evidence="1 2" key="1">
    <citation type="submission" date="2019-11" db="EMBL/GenBank/DDBJ databases">
        <title>The genome sequence of Methylocystis heyeri.</title>
        <authorList>
            <person name="Oshkin I.Y."/>
            <person name="Miroshnikov K."/>
            <person name="Dedysh S.N."/>
        </authorList>
    </citation>
    <scope>NUCLEOTIDE SEQUENCE [LARGE SCALE GENOMIC DNA]</scope>
    <source>
        <strain evidence="1 2">H2</strain>
    </source>
</reference>
<dbReference type="Pfam" id="PF01986">
    <property type="entry name" value="DUF123"/>
    <property type="match status" value="1"/>
</dbReference>
<dbReference type="OrthoDB" id="9811593at2"/>